<organism evidence="10 11">
    <name type="scientific">Nannocystis punicea</name>
    <dbReference type="NCBI Taxonomy" id="2995304"/>
    <lineage>
        <taxon>Bacteria</taxon>
        <taxon>Pseudomonadati</taxon>
        <taxon>Myxococcota</taxon>
        <taxon>Polyangia</taxon>
        <taxon>Nannocystales</taxon>
        <taxon>Nannocystaceae</taxon>
        <taxon>Nannocystis</taxon>
    </lineage>
</organism>
<dbReference type="EMBL" id="CP114040">
    <property type="protein sequence ID" value="WAS90368.1"/>
    <property type="molecule type" value="Genomic_DNA"/>
</dbReference>
<dbReference type="Proteomes" id="UP001164459">
    <property type="component" value="Chromosome"/>
</dbReference>
<evidence type="ECO:0000256" key="1">
    <source>
        <dbReference type="ARBA" id="ARBA00004162"/>
    </source>
</evidence>
<comment type="similarity">
    <text evidence="2 7">Belongs to the ExbD/TolR family.</text>
</comment>
<dbReference type="Pfam" id="PF02472">
    <property type="entry name" value="ExbD"/>
    <property type="match status" value="1"/>
</dbReference>
<dbReference type="RefSeq" id="WP_269032697.1">
    <property type="nucleotide sequence ID" value="NZ_CP114040.1"/>
</dbReference>
<gene>
    <name evidence="10" type="ORF">O0S08_29625</name>
</gene>
<evidence type="ECO:0000256" key="6">
    <source>
        <dbReference type="ARBA" id="ARBA00023136"/>
    </source>
</evidence>
<keyword evidence="7" id="KW-0813">Transport</keyword>
<keyword evidence="11" id="KW-1185">Reference proteome</keyword>
<evidence type="ECO:0000256" key="5">
    <source>
        <dbReference type="ARBA" id="ARBA00022989"/>
    </source>
</evidence>
<evidence type="ECO:0000256" key="8">
    <source>
        <dbReference type="SAM" id="MobiDB-lite"/>
    </source>
</evidence>
<evidence type="ECO:0000313" key="10">
    <source>
        <dbReference type="EMBL" id="WAS90368.1"/>
    </source>
</evidence>
<evidence type="ECO:0000256" key="7">
    <source>
        <dbReference type="RuleBase" id="RU003879"/>
    </source>
</evidence>
<evidence type="ECO:0000256" key="4">
    <source>
        <dbReference type="ARBA" id="ARBA00022692"/>
    </source>
</evidence>
<keyword evidence="4 7" id="KW-0812">Transmembrane</keyword>
<comment type="subcellular location">
    <subcellularLocation>
        <location evidence="1">Cell membrane</location>
        <topology evidence="1">Single-pass membrane protein</topology>
    </subcellularLocation>
    <subcellularLocation>
        <location evidence="7">Cell membrane</location>
        <topology evidence="7">Single-pass type II membrane protein</topology>
    </subcellularLocation>
</comment>
<dbReference type="InterPro" id="IPR003400">
    <property type="entry name" value="ExbD"/>
</dbReference>
<keyword evidence="5 9" id="KW-1133">Transmembrane helix</keyword>
<evidence type="ECO:0000256" key="3">
    <source>
        <dbReference type="ARBA" id="ARBA00022475"/>
    </source>
</evidence>
<feature type="region of interest" description="Disordered" evidence="8">
    <location>
        <begin position="86"/>
        <end position="108"/>
    </location>
</feature>
<name>A0ABY7GTX8_9BACT</name>
<keyword evidence="7" id="KW-0653">Protein transport</keyword>
<sequence length="192" mass="21172">MIRKKRKFEEEEIVADLLPVMNVMLLMVPLLLQAMEYATLASVNVAPPRFSAASSDAKPDDPNKEKPLNLKVMVLEDGFRISADAQQEGAEAGKATDSRAPTIPLAKPGTPLDDYDRYDYAALEQRVKNYKEMFPNETTVTISAEANIPMQTLIHTMDTLAGRECKLARALKGEAIPADCYFWQPIVEAGAG</sequence>
<reference evidence="10" key="1">
    <citation type="submission" date="2022-11" db="EMBL/GenBank/DDBJ databases">
        <title>Minimal conservation of predation-associated metabolite biosynthetic gene clusters underscores biosynthetic potential of Myxococcota including descriptions for ten novel species: Archangium lansinium sp. nov., Myxococcus landrumus sp. nov., Nannocystis bai.</title>
        <authorList>
            <person name="Ahearne A."/>
            <person name="Stevens C."/>
            <person name="Dowd S."/>
        </authorList>
    </citation>
    <scope>NUCLEOTIDE SEQUENCE</scope>
    <source>
        <strain evidence="10">Fl3</strain>
    </source>
</reference>
<protein>
    <submittedName>
        <fullName evidence="10">Biopolymer transporter ExbD</fullName>
    </submittedName>
</protein>
<evidence type="ECO:0000313" key="11">
    <source>
        <dbReference type="Proteomes" id="UP001164459"/>
    </source>
</evidence>
<evidence type="ECO:0000256" key="9">
    <source>
        <dbReference type="SAM" id="Phobius"/>
    </source>
</evidence>
<keyword evidence="6 9" id="KW-0472">Membrane</keyword>
<evidence type="ECO:0000256" key="2">
    <source>
        <dbReference type="ARBA" id="ARBA00005811"/>
    </source>
</evidence>
<proteinExistence type="inferred from homology"/>
<accession>A0ABY7GTX8</accession>
<keyword evidence="3" id="KW-1003">Cell membrane</keyword>
<feature type="transmembrane region" description="Helical" evidence="9">
    <location>
        <begin position="12"/>
        <end position="32"/>
    </location>
</feature>